<dbReference type="RefSeq" id="WP_236342467.1">
    <property type="nucleotide sequence ID" value="NZ_CAKMMF010000011.1"/>
</dbReference>
<proteinExistence type="predicted"/>
<gene>
    <name evidence="1" type="ORF">PAECIP111893_02428</name>
</gene>
<comment type="caution">
    <text evidence="1">The sequence shown here is derived from an EMBL/GenBank/DDBJ whole genome shotgun (WGS) entry which is preliminary data.</text>
</comment>
<dbReference type="Proteomes" id="UP000838686">
    <property type="component" value="Unassembled WGS sequence"/>
</dbReference>
<protein>
    <submittedName>
        <fullName evidence="1">Uncharacterized protein</fullName>
    </submittedName>
</protein>
<dbReference type="EMBL" id="CAKMMF010000011">
    <property type="protein sequence ID" value="CAH1205817.1"/>
    <property type="molecule type" value="Genomic_DNA"/>
</dbReference>
<sequence length="49" mass="5682">MNNYEQSYVNYAKAQLDAAKTDDDKAIWNRNIAAAEREIAKQQLNYCID</sequence>
<reference evidence="1" key="1">
    <citation type="submission" date="2022-01" db="EMBL/GenBank/DDBJ databases">
        <authorList>
            <person name="Criscuolo A."/>
        </authorList>
    </citation>
    <scope>NUCLEOTIDE SEQUENCE</scope>
    <source>
        <strain evidence="1">CIP111893</strain>
    </source>
</reference>
<keyword evidence="2" id="KW-1185">Reference proteome</keyword>
<evidence type="ECO:0000313" key="1">
    <source>
        <dbReference type="EMBL" id="CAH1205817.1"/>
    </source>
</evidence>
<name>A0ABN8GCN1_9BACL</name>
<evidence type="ECO:0000313" key="2">
    <source>
        <dbReference type="Proteomes" id="UP000838686"/>
    </source>
</evidence>
<organism evidence="1 2">
    <name type="scientific">Paenibacillus plantiphilus</name>
    <dbReference type="NCBI Taxonomy" id="2905650"/>
    <lineage>
        <taxon>Bacteria</taxon>
        <taxon>Bacillati</taxon>
        <taxon>Bacillota</taxon>
        <taxon>Bacilli</taxon>
        <taxon>Bacillales</taxon>
        <taxon>Paenibacillaceae</taxon>
        <taxon>Paenibacillus</taxon>
    </lineage>
</organism>
<accession>A0ABN8GCN1</accession>